<dbReference type="EMBL" id="CM001221">
    <property type="protein sequence ID" value="AES97905.1"/>
    <property type="molecule type" value="Genomic_DNA"/>
</dbReference>
<keyword evidence="4" id="KW-1185">Reference proteome</keyword>
<evidence type="ECO:0000313" key="3">
    <source>
        <dbReference type="EnsemblPlants" id="AES97905"/>
    </source>
</evidence>
<gene>
    <name evidence="1" type="ordered locus">MTR_5g061620</name>
    <name evidence="2" type="ORF">MtrunA17_Chr5g0425101</name>
</gene>
<dbReference type="PaxDb" id="3880-AES97905"/>
<dbReference type="EnsemblPlants" id="AES97905">
    <property type="protein sequence ID" value="AES97905"/>
    <property type="gene ID" value="MTR_5g061620"/>
</dbReference>
<reference evidence="2" key="4">
    <citation type="journal article" date="2018" name="Nat. Plants">
        <title>Whole-genome landscape of Medicago truncatula symbiotic genes.</title>
        <authorList>
            <person name="Pecrix Y."/>
            <person name="Gamas P."/>
            <person name="Carrere S."/>
        </authorList>
    </citation>
    <scope>NUCLEOTIDE SEQUENCE</scope>
    <source>
        <tissue evidence="2">Leaves</tissue>
    </source>
</reference>
<dbReference type="PANTHER" id="PTHR34950">
    <property type="entry name" value="OS04G0457400 PROTEIN"/>
    <property type="match status" value="1"/>
</dbReference>
<protein>
    <submittedName>
        <fullName evidence="1 3">Uncharacterized protein</fullName>
    </submittedName>
</protein>
<evidence type="ECO:0000313" key="4">
    <source>
        <dbReference type="Proteomes" id="UP000002051"/>
    </source>
</evidence>
<evidence type="ECO:0000313" key="1">
    <source>
        <dbReference type="EMBL" id="AES97905.1"/>
    </source>
</evidence>
<dbReference type="AlphaFoldDB" id="G7KA03"/>
<sequence>MAVGVDVAEACVLRKMCKEKMKEGEEAKGPKNSMIEAKTQRSSGCLFWFSKKLGRITRIRDINETERKKKVLIR</sequence>
<name>G7KA03_MEDTR</name>
<dbReference type="Proteomes" id="UP000002051">
    <property type="component" value="Chromosome 5"/>
</dbReference>
<dbReference type="EMBL" id="PSQE01000005">
    <property type="protein sequence ID" value="RHN56044.1"/>
    <property type="molecule type" value="Genomic_DNA"/>
</dbReference>
<evidence type="ECO:0000313" key="2">
    <source>
        <dbReference type="EMBL" id="RHN56044.1"/>
    </source>
</evidence>
<dbReference type="HOGENOM" id="CLU_185556_0_0_1"/>
<dbReference type="Proteomes" id="UP000265566">
    <property type="component" value="Chromosome 5"/>
</dbReference>
<reference evidence="1 4" key="2">
    <citation type="journal article" date="2014" name="BMC Genomics">
        <title>An improved genome release (version Mt4.0) for the model legume Medicago truncatula.</title>
        <authorList>
            <person name="Tang H."/>
            <person name="Krishnakumar V."/>
            <person name="Bidwell S."/>
            <person name="Rosen B."/>
            <person name="Chan A."/>
            <person name="Zhou S."/>
            <person name="Gentzbittel L."/>
            <person name="Childs K.L."/>
            <person name="Yandell M."/>
            <person name="Gundlach H."/>
            <person name="Mayer K.F."/>
            <person name="Schwartz D.C."/>
            <person name="Town C.D."/>
        </authorList>
    </citation>
    <scope>GENOME REANNOTATION</scope>
    <source>
        <strain evidence="3 4">cv. Jemalong A17</strain>
    </source>
</reference>
<dbReference type="Gramene" id="rna31366">
    <property type="protein sequence ID" value="RHN56044.1"/>
    <property type="gene ID" value="gene31366"/>
</dbReference>
<organism evidence="1 4">
    <name type="scientific">Medicago truncatula</name>
    <name type="common">Barrel medic</name>
    <name type="synonym">Medicago tribuloides</name>
    <dbReference type="NCBI Taxonomy" id="3880"/>
    <lineage>
        <taxon>Eukaryota</taxon>
        <taxon>Viridiplantae</taxon>
        <taxon>Streptophyta</taxon>
        <taxon>Embryophyta</taxon>
        <taxon>Tracheophyta</taxon>
        <taxon>Spermatophyta</taxon>
        <taxon>Magnoliopsida</taxon>
        <taxon>eudicotyledons</taxon>
        <taxon>Gunneridae</taxon>
        <taxon>Pentapetalae</taxon>
        <taxon>rosids</taxon>
        <taxon>fabids</taxon>
        <taxon>Fabales</taxon>
        <taxon>Fabaceae</taxon>
        <taxon>Papilionoideae</taxon>
        <taxon>50 kb inversion clade</taxon>
        <taxon>NPAAA clade</taxon>
        <taxon>Hologalegina</taxon>
        <taxon>IRL clade</taxon>
        <taxon>Trifolieae</taxon>
        <taxon>Medicago</taxon>
    </lineage>
</organism>
<proteinExistence type="predicted"/>
<dbReference type="PANTHER" id="PTHR34950:SF15">
    <property type="entry name" value="REMORIN C-TERMINAL DOMAIN-CONTAINING PROTEIN"/>
    <property type="match status" value="1"/>
</dbReference>
<reference evidence="1 4" key="1">
    <citation type="journal article" date="2011" name="Nature">
        <title>The Medicago genome provides insight into the evolution of rhizobial symbioses.</title>
        <authorList>
            <person name="Young N.D."/>
            <person name="Debelle F."/>
            <person name="Oldroyd G.E."/>
            <person name="Geurts R."/>
            <person name="Cannon S.B."/>
            <person name="Udvardi M.K."/>
            <person name="Benedito V.A."/>
            <person name="Mayer K.F."/>
            <person name="Gouzy J."/>
            <person name="Schoof H."/>
            <person name="Van de Peer Y."/>
            <person name="Proost S."/>
            <person name="Cook D.R."/>
            <person name="Meyers B.C."/>
            <person name="Spannagl M."/>
            <person name="Cheung F."/>
            <person name="De Mita S."/>
            <person name="Krishnakumar V."/>
            <person name="Gundlach H."/>
            <person name="Zhou S."/>
            <person name="Mudge J."/>
            <person name="Bharti A.K."/>
            <person name="Murray J.D."/>
            <person name="Naoumkina M.A."/>
            <person name="Rosen B."/>
            <person name="Silverstein K.A."/>
            <person name="Tang H."/>
            <person name="Rombauts S."/>
            <person name="Zhao P.X."/>
            <person name="Zhou P."/>
            <person name="Barbe V."/>
            <person name="Bardou P."/>
            <person name="Bechner M."/>
            <person name="Bellec A."/>
            <person name="Berger A."/>
            <person name="Berges H."/>
            <person name="Bidwell S."/>
            <person name="Bisseling T."/>
            <person name="Choisne N."/>
            <person name="Couloux A."/>
            <person name="Denny R."/>
            <person name="Deshpande S."/>
            <person name="Dai X."/>
            <person name="Doyle J.J."/>
            <person name="Dudez A.M."/>
            <person name="Farmer A.D."/>
            <person name="Fouteau S."/>
            <person name="Franken C."/>
            <person name="Gibelin C."/>
            <person name="Gish J."/>
            <person name="Goldstein S."/>
            <person name="Gonzalez A.J."/>
            <person name="Green P.J."/>
            <person name="Hallab A."/>
            <person name="Hartog M."/>
            <person name="Hua A."/>
            <person name="Humphray S.J."/>
            <person name="Jeong D.H."/>
            <person name="Jing Y."/>
            <person name="Jocker A."/>
            <person name="Kenton S.M."/>
            <person name="Kim D.J."/>
            <person name="Klee K."/>
            <person name="Lai H."/>
            <person name="Lang C."/>
            <person name="Lin S."/>
            <person name="Macmil S.L."/>
            <person name="Magdelenat G."/>
            <person name="Matthews L."/>
            <person name="McCorrison J."/>
            <person name="Monaghan E.L."/>
            <person name="Mun J.H."/>
            <person name="Najar F.Z."/>
            <person name="Nicholson C."/>
            <person name="Noirot C."/>
            <person name="O'Bleness M."/>
            <person name="Paule C.R."/>
            <person name="Poulain J."/>
            <person name="Prion F."/>
            <person name="Qin B."/>
            <person name="Qu C."/>
            <person name="Retzel E.F."/>
            <person name="Riddle C."/>
            <person name="Sallet E."/>
            <person name="Samain S."/>
            <person name="Samson N."/>
            <person name="Sanders I."/>
            <person name="Saurat O."/>
            <person name="Scarpelli C."/>
            <person name="Schiex T."/>
            <person name="Segurens B."/>
            <person name="Severin A.J."/>
            <person name="Sherrier D.J."/>
            <person name="Shi R."/>
            <person name="Sims S."/>
            <person name="Singer S.R."/>
            <person name="Sinharoy S."/>
            <person name="Sterck L."/>
            <person name="Viollet A."/>
            <person name="Wang B.B."/>
            <person name="Wang K."/>
            <person name="Wang M."/>
            <person name="Wang X."/>
            <person name="Warfsmann J."/>
            <person name="Weissenbach J."/>
            <person name="White D.D."/>
            <person name="White J.D."/>
            <person name="Wiley G.B."/>
            <person name="Wincker P."/>
            <person name="Xing Y."/>
            <person name="Yang L."/>
            <person name="Yao Z."/>
            <person name="Ying F."/>
            <person name="Zhai J."/>
            <person name="Zhou L."/>
            <person name="Zuber A."/>
            <person name="Denarie J."/>
            <person name="Dixon R.A."/>
            <person name="May G.D."/>
            <person name="Schwartz D.C."/>
            <person name="Rogers J."/>
            <person name="Quetier F."/>
            <person name="Town C.D."/>
            <person name="Roe B.A."/>
        </authorList>
    </citation>
    <scope>NUCLEOTIDE SEQUENCE [LARGE SCALE GENOMIC DNA]</scope>
    <source>
        <strain evidence="1">A17</strain>
        <strain evidence="3 4">cv. Jemalong A17</strain>
    </source>
</reference>
<accession>G7KA03</accession>
<reference evidence="3" key="3">
    <citation type="submission" date="2015-04" db="UniProtKB">
        <authorList>
            <consortium name="EnsemblPlants"/>
        </authorList>
    </citation>
    <scope>IDENTIFICATION</scope>
    <source>
        <strain evidence="3">cv. Jemalong A17</strain>
    </source>
</reference>